<evidence type="ECO:0000256" key="3">
    <source>
        <dbReference type="ARBA" id="ARBA00022801"/>
    </source>
</evidence>
<protein>
    <recommendedName>
        <fullName evidence="5">DHHA2 domain-containing protein</fullName>
    </recommendedName>
</protein>
<proteinExistence type="predicted"/>
<dbReference type="GO" id="GO:0005737">
    <property type="term" value="C:cytoplasm"/>
    <property type="evidence" value="ECO:0007669"/>
    <property type="project" value="InterPro"/>
</dbReference>
<dbReference type="InterPro" id="IPR004097">
    <property type="entry name" value="DHHA2"/>
</dbReference>
<dbReference type="PANTHER" id="PTHR12112">
    <property type="entry name" value="BNIP - RELATED"/>
    <property type="match status" value="1"/>
</dbReference>
<sequence>MPPSSLRGFLAQCKSAFRDSITKSNKLTLVIGNESADLDSLTSAVLWAYVRSHTAPKPTFSNPCIPVVNIPSKDLALRPEFSHLFDEAKVEADQLVTLSDIPLDGSEPRIAPRNLKILLVDHNVLQGELGRVYGDCVRGIIDHHEDEGRHPQTHSGEEPRIIMKCGSCTSLVVEHVRDYWTGIQESSTSSREDSSAHVHLAKWCLASVLIDTVDLGEPNKVTTHDINAAEYLASIVRRCQNPGFNQSMFYQAVKDAKGSLDGVSLQGILRKDYKEWADGGVKLGISSSVKPLGYLVDKAGRERGSGPPTDAFLDGMQAHAKEQNLDIAAVMTASVSDTGEFGRELLVWAFNQQGVDAFNRFAKSSRETLGLEPLPINDQLGLKADGSLQRVAWKQGAVQYSRKKVAPMMRQAAADKS</sequence>
<dbReference type="EMBL" id="MU001682">
    <property type="protein sequence ID" value="KAF2456841.1"/>
    <property type="molecule type" value="Genomic_DNA"/>
</dbReference>
<dbReference type="InterPro" id="IPR038222">
    <property type="entry name" value="DHHA2_dom_sf"/>
</dbReference>
<evidence type="ECO:0000256" key="1">
    <source>
        <dbReference type="ARBA" id="ARBA00001936"/>
    </source>
</evidence>
<dbReference type="Pfam" id="PF01368">
    <property type="entry name" value="DHH"/>
    <property type="match status" value="1"/>
</dbReference>
<dbReference type="InterPro" id="IPR038763">
    <property type="entry name" value="DHH_sf"/>
</dbReference>
<evidence type="ECO:0000313" key="7">
    <source>
        <dbReference type="Proteomes" id="UP000799766"/>
    </source>
</evidence>
<name>A0A6A6NYM9_9PEZI</name>
<dbReference type="AlphaFoldDB" id="A0A6A6NYM9"/>
<dbReference type="PANTHER" id="PTHR12112:SF39">
    <property type="entry name" value="EG:152A3.5 PROTEIN (FBGN0003116_PN PROTEIN)"/>
    <property type="match status" value="1"/>
</dbReference>
<dbReference type="SUPFAM" id="SSF64182">
    <property type="entry name" value="DHH phosphoesterases"/>
    <property type="match status" value="1"/>
</dbReference>
<reference evidence="6" key="1">
    <citation type="journal article" date="2020" name="Stud. Mycol.">
        <title>101 Dothideomycetes genomes: a test case for predicting lifestyles and emergence of pathogens.</title>
        <authorList>
            <person name="Haridas S."/>
            <person name="Albert R."/>
            <person name="Binder M."/>
            <person name="Bloem J."/>
            <person name="Labutti K."/>
            <person name="Salamov A."/>
            <person name="Andreopoulos B."/>
            <person name="Baker S."/>
            <person name="Barry K."/>
            <person name="Bills G."/>
            <person name="Bluhm B."/>
            <person name="Cannon C."/>
            <person name="Castanera R."/>
            <person name="Culley D."/>
            <person name="Daum C."/>
            <person name="Ezra D."/>
            <person name="Gonzalez J."/>
            <person name="Henrissat B."/>
            <person name="Kuo A."/>
            <person name="Liang C."/>
            <person name="Lipzen A."/>
            <person name="Lutzoni F."/>
            <person name="Magnuson J."/>
            <person name="Mondo S."/>
            <person name="Nolan M."/>
            <person name="Ohm R."/>
            <person name="Pangilinan J."/>
            <person name="Park H.-J."/>
            <person name="Ramirez L."/>
            <person name="Alfaro M."/>
            <person name="Sun H."/>
            <person name="Tritt A."/>
            <person name="Yoshinaga Y."/>
            <person name="Zwiers L.-H."/>
            <person name="Turgeon B."/>
            <person name="Goodwin S."/>
            <person name="Spatafora J."/>
            <person name="Crous P."/>
            <person name="Grigoriev I."/>
        </authorList>
    </citation>
    <scope>NUCLEOTIDE SEQUENCE</scope>
    <source>
        <strain evidence="6">ATCC 16933</strain>
    </source>
</reference>
<dbReference type="Proteomes" id="UP000799766">
    <property type="component" value="Unassembled WGS sequence"/>
</dbReference>
<keyword evidence="4" id="KW-0464">Manganese</keyword>
<dbReference type="SMART" id="SM01131">
    <property type="entry name" value="DHHA2"/>
    <property type="match status" value="1"/>
</dbReference>
<keyword evidence="2" id="KW-0479">Metal-binding</keyword>
<comment type="cofactor">
    <cofactor evidence="1">
        <name>Mn(2+)</name>
        <dbReference type="ChEBI" id="CHEBI:29035"/>
    </cofactor>
</comment>
<dbReference type="Pfam" id="PF02833">
    <property type="entry name" value="DHHA2"/>
    <property type="match status" value="1"/>
</dbReference>
<accession>A0A6A6NYM9</accession>
<evidence type="ECO:0000313" key="6">
    <source>
        <dbReference type="EMBL" id="KAF2456841.1"/>
    </source>
</evidence>
<dbReference type="Gene3D" id="3.10.310.20">
    <property type="entry name" value="DHHA2 domain"/>
    <property type="match status" value="1"/>
</dbReference>
<dbReference type="GO" id="GO:0046872">
    <property type="term" value="F:metal ion binding"/>
    <property type="evidence" value="ECO:0007669"/>
    <property type="project" value="UniProtKB-KW"/>
</dbReference>
<organism evidence="6 7">
    <name type="scientific">Lineolata rhizophorae</name>
    <dbReference type="NCBI Taxonomy" id="578093"/>
    <lineage>
        <taxon>Eukaryota</taxon>
        <taxon>Fungi</taxon>
        <taxon>Dikarya</taxon>
        <taxon>Ascomycota</taxon>
        <taxon>Pezizomycotina</taxon>
        <taxon>Dothideomycetes</taxon>
        <taxon>Dothideomycetes incertae sedis</taxon>
        <taxon>Lineolatales</taxon>
        <taxon>Lineolataceae</taxon>
        <taxon>Lineolata</taxon>
    </lineage>
</organism>
<dbReference type="Gene3D" id="3.90.1640.10">
    <property type="entry name" value="inorganic pyrophosphatase (n-terminal core)"/>
    <property type="match status" value="1"/>
</dbReference>
<dbReference type="OrthoDB" id="374045at2759"/>
<evidence type="ECO:0000259" key="5">
    <source>
        <dbReference type="SMART" id="SM01131"/>
    </source>
</evidence>
<dbReference type="GO" id="GO:0004309">
    <property type="term" value="F:exopolyphosphatase activity"/>
    <property type="evidence" value="ECO:0007669"/>
    <property type="project" value="TreeGrafter"/>
</dbReference>
<evidence type="ECO:0000256" key="4">
    <source>
        <dbReference type="ARBA" id="ARBA00023211"/>
    </source>
</evidence>
<evidence type="ECO:0000256" key="2">
    <source>
        <dbReference type="ARBA" id="ARBA00022723"/>
    </source>
</evidence>
<keyword evidence="3" id="KW-0378">Hydrolase</keyword>
<keyword evidence="7" id="KW-1185">Reference proteome</keyword>
<gene>
    <name evidence="6" type="ORF">BDY21DRAFT_346223</name>
</gene>
<dbReference type="InterPro" id="IPR001667">
    <property type="entry name" value="DDH_dom"/>
</dbReference>
<feature type="domain" description="DHHA2" evidence="5">
    <location>
        <begin position="250"/>
        <end position="413"/>
    </location>
</feature>